<dbReference type="EMBL" id="MEIL01000019">
    <property type="protein sequence ID" value="PIT40715.1"/>
    <property type="molecule type" value="Genomic_DNA"/>
</dbReference>
<keyword evidence="3 5" id="KW-0687">Ribonucleoprotein</keyword>
<dbReference type="OrthoDB" id="9801927at2"/>
<dbReference type="GO" id="GO:0015934">
    <property type="term" value="C:large ribosomal subunit"/>
    <property type="evidence" value="ECO:0007669"/>
    <property type="project" value="InterPro"/>
</dbReference>
<keyword evidence="2 5" id="KW-0689">Ribosomal protein</keyword>
<dbReference type="HAMAP" id="MF_00340">
    <property type="entry name" value="Ribosomal_bL32"/>
    <property type="match status" value="1"/>
</dbReference>
<evidence type="ECO:0000256" key="4">
    <source>
        <dbReference type="ARBA" id="ARBA00035178"/>
    </source>
</evidence>
<feature type="region of interest" description="Disordered" evidence="6">
    <location>
        <begin position="1"/>
        <end position="59"/>
    </location>
</feature>
<dbReference type="RefSeq" id="WP_100140470.1">
    <property type="nucleotide sequence ID" value="NZ_CP159584.2"/>
</dbReference>
<keyword evidence="8" id="KW-1185">Reference proteome</keyword>
<dbReference type="Pfam" id="PF01783">
    <property type="entry name" value="Ribosomal_L32p"/>
    <property type="match status" value="1"/>
</dbReference>
<organism evidence="7 8">
    <name type="scientific">Snodgrassella alvi</name>
    <dbReference type="NCBI Taxonomy" id="1196083"/>
    <lineage>
        <taxon>Bacteria</taxon>
        <taxon>Pseudomonadati</taxon>
        <taxon>Pseudomonadota</taxon>
        <taxon>Betaproteobacteria</taxon>
        <taxon>Neisseriales</taxon>
        <taxon>Neisseriaceae</taxon>
        <taxon>Snodgrassella</taxon>
    </lineage>
</organism>
<evidence type="ECO:0000256" key="3">
    <source>
        <dbReference type="ARBA" id="ARBA00023274"/>
    </source>
</evidence>
<dbReference type="PANTHER" id="PTHR35534:SF1">
    <property type="entry name" value="LARGE RIBOSOMAL SUBUNIT PROTEIN BL32"/>
    <property type="match status" value="1"/>
</dbReference>
<dbReference type="InterPro" id="IPR002677">
    <property type="entry name" value="Ribosomal_bL32"/>
</dbReference>
<dbReference type="SUPFAM" id="SSF57829">
    <property type="entry name" value="Zn-binding ribosomal proteins"/>
    <property type="match status" value="1"/>
</dbReference>
<evidence type="ECO:0000256" key="1">
    <source>
        <dbReference type="ARBA" id="ARBA00008560"/>
    </source>
</evidence>
<dbReference type="InterPro" id="IPR011332">
    <property type="entry name" value="Ribosomal_zn-bd"/>
</dbReference>
<accession>A0A2N9X8M7</accession>
<dbReference type="GO" id="GO:0006412">
    <property type="term" value="P:translation"/>
    <property type="evidence" value="ECO:0007669"/>
    <property type="project" value="UniProtKB-UniRule"/>
</dbReference>
<proteinExistence type="inferred from homology"/>
<gene>
    <name evidence="5" type="primary">rpmF</name>
    <name evidence="7" type="ORF">BHC54_03550</name>
</gene>
<dbReference type="GO" id="GO:0003735">
    <property type="term" value="F:structural constituent of ribosome"/>
    <property type="evidence" value="ECO:0007669"/>
    <property type="project" value="InterPro"/>
</dbReference>
<reference evidence="7" key="1">
    <citation type="journal article" date="2017" name="MBio">
        <title>Type VI secretion-mediated competition in the bee gut microbiome.</title>
        <authorList>
            <person name="Steele M.I."/>
            <person name="Kwong W.K."/>
            <person name="Powell J.E."/>
            <person name="Whiteley M."/>
            <person name="Moran N.A."/>
        </authorList>
    </citation>
    <scope>NUCLEOTIDE SEQUENCE [LARGE SCALE GENOMIC DNA]</scope>
    <source>
        <strain evidence="7">WkB273</strain>
    </source>
</reference>
<dbReference type="PANTHER" id="PTHR35534">
    <property type="entry name" value="50S RIBOSOMAL PROTEIN L32"/>
    <property type="match status" value="1"/>
</dbReference>
<evidence type="ECO:0000256" key="6">
    <source>
        <dbReference type="SAM" id="MobiDB-lite"/>
    </source>
</evidence>
<sequence>MAVQQNKKSPSKRGMHRSHDGLTAVQVSTDTATGEVHLRHHISPNGMYRGRKVIKAKGE</sequence>
<feature type="compositionally biased region" description="Basic residues" evidence="6">
    <location>
        <begin position="49"/>
        <end position="59"/>
    </location>
</feature>
<comment type="caution">
    <text evidence="7">The sequence shown here is derived from an EMBL/GenBank/DDBJ whole genome shotgun (WGS) entry which is preliminary data.</text>
</comment>
<dbReference type="InterPro" id="IPR044957">
    <property type="entry name" value="Ribosomal_bL32_bact"/>
</dbReference>
<evidence type="ECO:0000256" key="2">
    <source>
        <dbReference type="ARBA" id="ARBA00022980"/>
    </source>
</evidence>
<dbReference type="Proteomes" id="UP000230202">
    <property type="component" value="Unassembled WGS sequence"/>
</dbReference>
<evidence type="ECO:0000313" key="7">
    <source>
        <dbReference type="EMBL" id="PIT40715.1"/>
    </source>
</evidence>
<name>A0A2N9X8M7_9NEIS</name>
<dbReference type="AlphaFoldDB" id="A0A2N9X8M7"/>
<evidence type="ECO:0000256" key="5">
    <source>
        <dbReference type="HAMAP-Rule" id="MF_00340"/>
    </source>
</evidence>
<comment type="similarity">
    <text evidence="1 5">Belongs to the bacterial ribosomal protein bL32 family.</text>
</comment>
<evidence type="ECO:0000313" key="8">
    <source>
        <dbReference type="Proteomes" id="UP000230202"/>
    </source>
</evidence>
<protein>
    <recommendedName>
        <fullName evidence="4 5">Large ribosomal subunit protein bL32</fullName>
    </recommendedName>
</protein>
<dbReference type="NCBIfam" id="TIGR01031">
    <property type="entry name" value="rpmF_bact"/>
    <property type="match status" value="1"/>
</dbReference>